<sequence>MVSNYKIISAKLMHILHLRIPKYFIWYHLLLSVTNAEDNPNYPIGIRNVVGGDCVISGQTLYYLGGRRIKPEVANRTAMNKLRRRQNFDAFLDLDKVDSTRILSRRLDLGSSFGLDDADQAPWEDLKTNSSFEQISPMFPQVVASTGSRADIFIFGGAGAKAGQEFVNFDPSSYNFFVDQESATYVMPQQMEGTEDVTSMSAPAHGTLVQSDLYPNQYLQFGGVSLRDGKGNSESLSNVALLGNNGAFSDGRVLRYLAKEKIWQQDSLEDGQLSFLHSATVVEGKMYVLGGVHPYSLRPYSWNSVRVYDINDRVWKILHVKGPFPQPRYGHRAVMVDSQTLAIVGGAGGAQTGAGNRTLNFDSRILLLNLKDLTWHSVSPEGWKGSYMGCATIYNSQLIYAFGQTEDSSGLGRTYVIDTKTWTRSKIYMPPSTASAVGSLVNNTFKISVIAVGAMGAVLLSILLALFFRARAKLSRSQHSIDSPPIQNISNDKITPQKPSQHSYFNSQQPPQVSCLKPQTLPTTCSLKQPADAPSPQSSSDSFQPERAPPRLTPLDIGHIPIEPSSSQNSLETKVTIQSKASDQSTPLPASEQSSRLLRLSPNLSSDSRFAVASVTNTSYELSASPISPYSSLPHSPTNSGEPNHTAASDLTNHIQPQSMNRTNANSTPDYGFKARPPTAAKSRRMTTSDMDKVVQASKKQLLATSSINIGIVVGHKVAIQSETIMPLSTLDGDPPRVERHFTKELDLHHHSNPSTVPCSLISPSNIDLPSDQSRRPILLTTSTSFEISSLGSSANTINLSPLSTNH</sequence>
<comment type="caution">
    <text evidence="1">The sequence shown here is derived from an EMBL/GenBank/DDBJ whole genome shotgun (WGS) entry which is preliminary data.</text>
</comment>
<protein>
    <submittedName>
        <fullName evidence="1">F-box only protein 42</fullName>
    </submittedName>
</protein>
<accession>A0ACC2T6G4</accession>
<name>A0ACC2T6G4_9FUNG</name>
<organism evidence="1 2">
    <name type="scientific">Entomophthora muscae</name>
    <dbReference type="NCBI Taxonomy" id="34485"/>
    <lineage>
        <taxon>Eukaryota</taxon>
        <taxon>Fungi</taxon>
        <taxon>Fungi incertae sedis</taxon>
        <taxon>Zoopagomycota</taxon>
        <taxon>Entomophthoromycotina</taxon>
        <taxon>Entomophthoromycetes</taxon>
        <taxon>Entomophthorales</taxon>
        <taxon>Entomophthoraceae</taxon>
        <taxon>Entomophthora</taxon>
    </lineage>
</organism>
<keyword evidence="2" id="KW-1185">Reference proteome</keyword>
<proteinExistence type="predicted"/>
<reference evidence="1" key="1">
    <citation type="submission" date="2022-04" db="EMBL/GenBank/DDBJ databases">
        <title>Genome of the entomopathogenic fungus Entomophthora muscae.</title>
        <authorList>
            <person name="Elya C."/>
            <person name="Lovett B.R."/>
            <person name="Lee E."/>
            <person name="Macias A.M."/>
            <person name="Hajek A.E."/>
            <person name="De Bivort B.L."/>
            <person name="Kasson M.T."/>
            <person name="De Fine Licht H.H."/>
            <person name="Stajich J.E."/>
        </authorList>
    </citation>
    <scope>NUCLEOTIDE SEQUENCE</scope>
    <source>
        <strain evidence="1">Berkeley</strain>
    </source>
</reference>
<evidence type="ECO:0000313" key="2">
    <source>
        <dbReference type="Proteomes" id="UP001165960"/>
    </source>
</evidence>
<dbReference type="Proteomes" id="UP001165960">
    <property type="component" value="Unassembled WGS sequence"/>
</dbReference>
<dbReference type="EMBL" id="QTSX02003587">
    <property type="protein sequence ID" value="KAJ9070198.1"/>
    <property type="molecule type" value="Genomic_DNA"/>
</dbReference>
<evidence type="ECO:0000313" key="1">
    <source>
        <dbReference type="EMBL" id="KAJ9070198.1"/>
    </source>
</evidence>
<gene>
    <name evidence="1" type="primary">FBXO42_1</name>
    <name evidence="1" type="ORF">DSO57_1010892</name>
</gene>